<reference evidence="2 3" key="1">
    <citation type="journal article" date="2018" name="Int. J. Syst. Bacteriol.">
        <title>Oceaniradius stylonemae gen. nov., sp. nov., isolated from a red alga, Stylonema cornu-cervi.</title>
        <authorList>
            <person name="Jeong S."/>
        </authorList>
    </citation>
    <scope>NUCLEOTIDE SEQUENCE [LARGE SCALE GENOMIC DNA]</scope>
    <source>
        <strain evidence="2 3">StC1</strain>
    </source>
</reference>
<keyword evidence="1" id="KW-0732">Signal</keyword>
<evidence type="ECO:0000313" key="2">
    <source>
        <dbReference type="EMBL" id="RKF06821.1"/>
    </source>
</evidence>
<dbReference type="AlphaFoldDB" id="A0A3A8AM86"/>
<protein>
    <recommendedName>
        <fullName evidence="4">VCBS repeat-containing protein</fullName>
    </recommendedName>
</protein>
<name>A0A3A8AM86_9HYPH</name>
<evidence type="ECO:0000256" key="1">
    <source>
        <dbReference type="SAM" id="SignalP"/>
    </source>
</evidence>
<keyword evidence="3" id="KW-1185">Reference proteome</keyword>
<dbReference type="RefSeq" id="WP_109766626.1">
    <property type="nucleotide sequence ID" value="NZ_QFWV02000005.1"/>
</dbReference>
<dbReference type="EMBL" id="QFWV02000005">
    <property type="protein sequence ID" value="RKF06821.1"/>
    <property type="molecule type" value="Genomic_DNA"/>
</dbReference>
<accession>A0A3A8AM86</accession>
<comment type="caution">
    <text evidence="2">The sequence shown here is derived from an EMBL/GenBank/DDBJ whole genome shotgun (WGS) entry which is preliminary data.</text>
</comment>
<proteinExistence type="predicted"/>
<feature type="chain" id="PRO_5018525267" description="VCBS repeat-containing protein" evidence="1">
    <location>
        <begin position="21"/>
        <end position="317"/>
    </location>
</feature>
<gene>
    <name evidence="2" type="ORF">DEM25_009220</name>
</gene>
<dbReference type="Proteomes" id="UP000246132">
    <property type="component" value="Unassembled WGS sequence"/>
</dbReference>
<evidence type="ECO:0000313" key="3">
    <source>
        <dbReference type="Proteomes" id="UP000246132"/>
    </source>
</evidence>
<dbReference type="OrthoDB" id="58662at2"/>
<feature type="signal peptide" evidence="1">
    <location>
        <begin position="1"/>
        <end position="20"/>
    </location>
</feature>
<organism evidence="2 3">
    <name type="scientific">Oceaniradius stylonematis</name>
    <dbReference type="NCBI Taxonomy" id="2184161"/>
    <lineage>
        <taxon>Bacteria</taxon>
        <taxon>Pseudomonadati</taxon>
        <taxon>Pseudomonadota</taxon>
        <taxon>Alphaproteobacteria</taxon>
        <taxon>Hyphomicrobiales</taxon>
        <taxon>Ahrensiaceae</taxon>
        <taxon>Oceaniradius</taxon>
    </lineage>
</organism>
<sequence>MVRAGLATALLAALSSPVAAQTVTAIETDGAVTAIVETLRGSYVETERGTLRIEPGDCDGGVCLVPDVIRGLPARAPEGALPDGFVASASSGDIVRAWYGRPTGRYAHGVLGDAIEGGSLVAQTGGGTTVEFVLPESQVFEDITPRIRDLDSDGKNEIVTIRASRSGGAAVAIYGMRGGDLVEIASSSENGRANRWLNIAAILPGTGDGGTEIVGVRTPHIGGRLFTMSMAPDGSITERNDIARDLSNHLIGSRELGLSAVLGGEVYLPSQDRRALRRPLSDAADIALPAPIDKAIIAVAGRLVTATEDGRLLVVEP</sequence>
<evidence type="ECO:0008006" key="4">
    <source>
        <dbReference type="Google" id="ProtNLM"/>
    </source>
</evidence>